<accession>A0A4Y2C445</accession>
<gene>
    <name evidence="1" type="ORF">AVEN_84594_1</name>
</gene>
<dbReference type="AlphaFoldDB" id="A0A4Y2C445"/>
<keyword evidence="2" id="KW-1185">Reference proteome</keyword>
<organism evidence="1 2">
    <name type="scientific">Araneus ventricosus</name>
    <name type="common">Orbweaver spider</name>
    <name type="synonym">Epeira ventricosa</name>
    <dbReference type="NCBI Taxonomy" id="182803"/>
    <lineage>
        <taxon>Eukaryota</taxon>
        <taxon>Metazoa</taxon>
        <taxon>Ecdysozoa</taxon>
        <taxon>Arthropoda</taxon>
        <taxon>Chelicerata</taxon>
        <taxon>Arachnida</taxon>
        <taxon>Araneae</taxon>
        <taxon>Araneomorphae</taxon>
        <taxon>Entelegynae</taxon>
        <taxon>Araneoidea</taxon>
        <taxon>Araneidae</taxon>
        <taxon>Araneus</taxon>
    </lineage>
</organism>
<sequence>MAIPKIGFRDETPAVGLVSNYLKSKVYLGGFPTLKTLKDKISRVVLSIPVDILRSVVENVEYKMQCEVHKKVGHIEKGLHHHRGSAFIN</sequence>
<name>A0A4Y2C445_ARAVE</name>
<comment type="caution">
    <text evidence="1">The sequence shown here is derived from an EMBL/GenBank/DDBJ whole genome shotgun (WGS) entry which is preliminary data.</text>
</comment>
<dbReference type="Proteomes" id="UP000499080">
    <property type="component" value="Unassembled WGS sequence"/>
</dbReference>
<evidence type="ECO:0000313" key="1">
    <source>
        <dbReference type="EMBL" id="GBL98094.1"/>
    </source>
</evidence>
<proteinExistence type="predicted"/>
<dbReference type="EMBL" id="BGPR01000136">
    <property type="protein sequence ID" value="GBL98094.1"/>
    <property type="molecule type" value="Genomic_DNA"/>
</dbReference>
<evidence type="ECO:0000313" key="2">
    <source>
        <dbReference type="Proteomes" id="UP000499080"/>
    </source>
</evidence>
<reference evidence="1 2" key="1">
    <citation type="journal article" date="2019" name="Sci. Rep.">
        <title>Orb-weaving spider Araneus ventricosus genome elucidates the spidroin gene catalogue.</title>
        <authorList>
            <person name="Kono N."/>
            <person name="Nakamura H."/>
            <person name="Ohtoshi R."/>
            <person name="Moran D.A.P."/>
            <person name="Shinohara A."/>
            <person name="Yoshida Y."/>
            <person name="Fujiwara M."/>
            <person name="Mori M."/>
            <person name="Tomita M."/>
            <person name="Arakawa K."/>
        </authorList>
    </citation>
    <scope>NUCLEOTIDE SEQUENCE [LARGE SCALE GENOMIC DNA]</scope>
</reference>
<protein>
    <submittedName>
        <fullName evidence="1">Uncharacterized protein</fullName>
    </submittedName>
</protein>